<dbReference type="RefSeq" id="WP_063382160.1">
    <property type="nucleotide sequence ID" value="NZ_AUXX01000034.1"/>
</dbReference>
<comment type="caution">
    <text evidence="2">The sequence shown here is derived from an EMBL/GenBank/DDBJ whole genome shotgun (WGS) entry which is preliminary data.</text>
</comment>
<proteinExistence type="predicted"/>
<dbReference type="PATRIC" id="fig|1365257.3.peg.3785"/>
<evidence type="ECO:0000313" key="2">
    <source>
        <dbReference type="EMBL" id="KZN63377.1"/>
    </source>
</evidence>
<feature type="chain" id="PRO_5007889561" evidence="1">
    <location>
        <begin position="23"/>
        <end position="100"/>
    </location>
</feature>
<dbReference type="AlphaFoldDB" id="A0A167KW02"/>
<dbReference type="Proteomes" id="UP000076661">
    <property type="component" value="Unassembled WGS sequence"/>
</dbReference>
<evidence type="ECO:0000256" key="1">
    <source>
        <dbReference type="SAM" id="SignalP"/>
    </source>
</evidence>
<evidence type="ECO:0000313" key="3">
    <source>
        <dbReference type="Proteomes" id="UP000076661"/>
    </source>
</evidence>
<sequence length="100" mass="11404">MKKLTCVLISVGLSLASLSSGAVTEKESEILQEVEVEIKYLIEKVMEAKSYQREDDQERIKFENILMDLKEVKIRIGLAANASRNHRKAKSLNLDYIEGY</sequence>
<protein>
    <submittedName>
        <fullName evidence="2">Uncharacterized protein</fullName>
    </submittedName>
</protein>
<feature type="signal peptide" evidence="1">
    <location>
        <begin position="1"/>
        <end position="22"/>
    </location>
</feature>
<keyword evidence="1" id="KW-0732">Signal</keyword>
<reference evidence="2 3" key="1">
    <citation type="submission" date="2013-07" db="EMBL/GenBank/DDBJ databases">
        <title>Comparative Genomic and Metabolomic Analysis of Twelve Strains of Pseudoalteromonas luteoviolacea.</title>
        <authorList>
            <person name="Vynne N.G."/>
            <person name="Mansson M."/>
            <person name="Gram L."/>
        </authorList>
    </citation>
    <scope>NUCLEOTIDE SEQUENCE [LARGE SCALE GENOMIC DNA]</scope>
    <source>
        <strain evidence="2 3">S4060-1</strain>
    </source>
</reference>
<name>A0A167KW02_9GAMM</name>
<organism evidence="2 3">
    <name type="scientific">Pseudoalteromonas luteoviolacea S4060-1</name>
    <dbReference type="NCBI Taxonomy" id="1365257"/>
    <lineage>
        <taxon>Bacteria</taxon>
        <taxon>Pseudomonadati</taxon>
        <taxon>Pseudomonadota</taxon>
        <taxon>Gammaproteobacteria</taxon>
        <taxon>Alteromonadales</taxon>
        <taxon>Pseudoalteromonadaceae</taxon>
        <taxon>Pseudoalteromonas</taxon>
    </lineage>
</organism>
<dbReference type="EMBL" id="AUXX01000034">
    <property type="protein sequence ID" value="KZN63377.1"/>
    <property type="molecule type" value="Genomic_DNA"/>
</dbReference>
<accession>A0A167KW02</accession>
<gene>
    <name evidence="2" type="ORF">N478_03750</name>
</gene>